<evidence type="ECO:0000256" key="8">
    <source>
        <dbReference type="SAM" id="Phobius"/>
    </source>
</evidence>
<dbReference type="OMA" id="SIGEMMP"/>
<evidence type="ECO:0000256" key="6">
    <source>
        <dbReference type="RuleBase" id="RU367031"/>
    </source>
</evidence>
<dbReference type="InterPro" id="IPR039605">
    <property type="entry name" value="AHL"/>
</dbReference>
<name>A0A803KZ81_CHEQI</name>
<feature type="compositionally biased region" description="Polar residues" evidence="7">
    <location>
        <begin position="28"/>
        <end position="44"/>
    </location>
</feature>
<feature type="compositionally biased region" description="Basic residues" evidence="7">
    <location>
        <begin position="79"/>
        <end position="88"/>
    </location>
</feature>
<dbReference type="PROSITE" id="PS51742">
    <property type="entry name" value="PPC"/>
    <property type="match status" value="1"/>
</dbReference>
<dbReference type="GeneID" id="110714041"/>
<evidence type="ECO:0000256" key="3">
    <source>
        <dbReference type="ARBA" id="ARBA00023125"/>
    </source>
</evidence>
<dbReference type="EnsemblPlants" id="AUR62004340-RA">
    <property type="protein sequence ID" value="AUR62004340-RA:cds"/>
    <property type="gene ID" value="AUR62004340"/>
</dbReference>
<evidence type="ECO:0000256" key="5">
    <source>
        <dbReference type="ARBA" id="ARBA00023242"/>
    </source>
</evidence>
<dbReference type="GO" id="GO:0003680">
    <property type="term" value="F:minor groove of adenine-thymine-rich DNA binding"/>
    <property type="evidence" value="ECO:0007669"/>
    <property type="project" value="UniProtKB-UniRule"/>
</dbReference>
<evidence type="ECO:0000259" key="9">
    <source>
        <dbReference type="PROSITE" id="PS51742"/>
    </source>
</evidence>
<dbReference type="SMR" id="A0A803KZ81"/>
<keyword evidence="2 6" id="KW-0805">Transcription regulation</keyword>
<accession>A0A803KZ81</accession>
<keyword evidence="11" id="KW-1185">Reference proteome</keyword>
<protein>
    <recommendedName>
        <fullName evidence="6">AT-hook motif nuclear-localized protein</fullName>
    </recommendedName>
</protein>
<evidence type="ECO:0000256" key="4">
    <source>
        <dbReference type="ARBA" id="ARBA00023163"/>
    </source>
</evidence>
<comment type="subcellular location">
    <subcellularLocation>
        <location evidence="1 6">Nucleus</location>
    </subcellularLocation>
</comment>
<dbReference type="FunFam" id="3.30.1330.80:FF:000003">
    <property type="entry name" value="AT-hook motif nuclear-localized protein 1-like"/>
    <property type="match status" value="1"/>
</dbReference>
<proteinExistence type="predicted"/>
<feature type="compositionally biased region" description="Polar residues" evidence="7">
    <location>
        <begin position="296"/>
        <end position="307"/>
    </location>
</feature>
<keyword evidence="8" id="KW-0472">Membrane</keyword>
<reference evidence="10" key="1">
    <citation type="journal article" date="2017" name="Nature">
        <title>The genome of Chenopodium quinoa.</title>
        <authorList>
            <person name="Jarvis D.E."/>
            <person name="Ho Y.S."/>
            <person name="Lightfoot D.J."/>
            <person name="Schmoeckel S.M."/>
            <person name="Li B."/>
            <person name="Borm T.J.A."/>
            <person name="Ohyanagi H."/>
            <person name="Mineta K."/>
            <person name="Michell C.T."/>
            <person name="Saber N."/>
            <person name="Kharbatia N.M."/>
            <person name="Rupper R.R."/>
            <person name="Sharp A.R."/>
            <person name="Dally N."/>
            <person name="Boughton B.A."/>
            <person name="Woo Y.H."/>
            <person name="Gao G."/>
            <person name="Schijlen E.G.W.M."/>
            <person name="Guo X."/>
            <person name="Momin A.A."/>
            <person name="Negrao S."/>
            <person name="Al-Babili S."/>
            <person name="Gehring C."/>
            <person name="Roessner U."/>
            <person name="Jung C."/>
            <person name="Murphy K."/>
            <person name="Arold S.T."/>
            <person name="Gojobori T."/>
            <person name="van der Linden C.G."/>
            <person name="van Loo E.N."/>
            <person name="Jellen E.N."/>
            <person name="Maughan P.J."/>
            <person name="Tester M."/>
        </authorList>
    </citation>
    <scope>NUCLEOTIDE SEQUENCE [LARGE SCALE GENOMIC DNA]</scope>
    <source>
        <strain evidence="10">cv. PI 614886</strain>
    </source>
</reference>
<dbReference type="OrthoDB" id="688543at2759"/>
<keyword evidence="8" id="KW-1133">Transmembrane helix</keyword>
<organism evidence="10 11">
    <name type="scientific">Chenopodium quinoa</name>
    <name type="common">Quinoa</name>
    <dbReference type="NCBI Taxonomy" id="63459"/>
    <lineage>
        <taxon>Eukaryota</taxon>
        <taxon>Viridiplantae</taxon>
        <taxon>Streptophyta</taxon>
        <taxon>Embryophyta</taxon>
        <taxon>Tracheophyta</taxon>
        <taxon>Spermatophyta</taxon>
        <taxon>Magnoliopsida</taxon>
        <taxon>eudicotyledons</taxon>
        <taxon>Gunneridae</taxon>
        <taxon>Pentapetalae</taxon>
        <taxon>Caryophyllales</taxon>
        <taxon>Chenopodiaceae</taxon>
        <taxon>Chenopodioideae</taxon>
        <taxon>Atripliceae</taxon>
        <taxon>Chenopodium</taxon>
    </lineage>
</organism>
<feature type="domain" description="PPC" evidence="9">
    <location>
        <begin position="141"/>
        <end position="281"/>
    </location>
</feature>
<feature type="region of interest" description="Disordered" evidence="7">
    <location>
        <begin position="291"/>
        <end position="311"/>
    </location>
</feature>
<reference evidence="10" key="2">
    <citation type="submission" date="2021-03" db="UniProtKB">
        <authorList>
            <consortium name="EnsemblPlants"/>
        </authorList>
    </citation>
    <scope>IDENTIFICATION</scope>
</reference>
<dbReference type="RefSeq" id="XP_021748194.1">
    <property type="nucleotide sequence ID" value="XM_021892502.1"/>
</dbReference>
<dbReference type="AlphaFoldDB" id="A0A803KZ81"/>
<evidence type="ECO:0000256" key="2">
    <source>
        <dbReference type="ARBA" id="ARBA00023015"/>
    </source>
</evidence>
<evidence type="ECO:0000313" key="10">
    <source>
        <dbReference type="EnsemblPlants" id="AUR62004340-RA:cds"/>
    </source>
</evidence>
<comment type="domain">
    <text evidence="6">The PPC domain mediates interactions between AHL proteins.</text>
</comment>
<evidence type="ECO:0000313" key="11">
    <source>
        <dbReference type="Proteomes" id="UP000596660"/>
    </source>
</evidence>
<dbReference type="PANTHER" id="PTHR31500">
    <property type="entry name" value="AT-HOOK MOTIF NUCLEAR-LOCALIZED PROTEIN 9"/>
    <property type="match status" value="1"/>
</dbReference>
<dbReference type="PANTHER" id="PTHR31500:SF9">
    <property type="entry name" value="AT-HOOK MOTIF NUCLEAR-LOCALIZED PROTEIN 9"/>
    <property type="match status" value="1"/>
</dbReference>
<comment type="function">
    <text evidence="6">Transcription factor that specifically binds AT-rich DNA sequences related to the nuclear matrix attachment regions (MARs).</text>
</comment>
<gene>
    <name evidence="10" type="primary">LOC110714041</name>
</gene>
<keyword evidence="4 6" id="KW-0804">Transcription</keyword>
<keyword evidence="8" id="KW-0812">Transmembrane</keyword>
<dbReference type="GO" id="GO:0005634">
    <property type="term" value="C:nucleus"/>
    <property type="evidence" value="ECO:0007669"/>
    <property type="project" value="UniProtKB-SubCell"/>
</dbReference>
<keyword evidence="5 6" id="KW-0539">Nucleus</keyword>
<dbReference type="InterPro" id="IPR005175">
    <property type="entry name" value="PPC_dom"/>
</dbReference>
<evidence type="ECO:0000256" key="7">
    <source>
        <dbReference type="SAM" id="MobiDB-lite"/>
    </source>
</evidence>
<keyword evidence="3 6" id="KW-0238">DNA-binding</keyword>
<feature type="region of interest" description="Disordered" evidence="7">
    <location>
        <begin position="1"/>
        <end position="131"/>
    </location>
</feature>
<feature type="transmembrane region" description="Helical" evidence="8">
    <location>
        <begin position="238"/>
        <end position="262"/>
    </location>
</feature>
<evidence type="ECO:0000256" key="1">
    <source>
        <dbReference type="ARBA" id="ARBA00004123"/>
    </source>
</evidence>
<dbReference type="Proteomes" id="UP000596660">
    <property type="component" value="Unplaced"/>
</dbReference>
<dbReference type="CDD" id="cd11378">
    <property type="entry name" value="DUF296"/>
    <property type="match status" value="1"/>
</dbReference>
<dbReference type="KEGG" id="cqi:110714041"/>
<dbReference type="Gene3D" id="3.30.1330.80">
    <property type="entry name" value="Hypothetical protein, similar to alpha- acetolactate decarboxylase, domain 2"/>
    <property type="match status" value="1"/>
</dbReference>
<sequence length="332" mass="34478">MEREPMPMSGQGGFYMQKGLAGLHGPQSVHSLPNSGMPFQSNVGGSSGPSMRVEPSSTVLSDGRGIGAPSSMQASVTPMRRKRGRPRKYGIDGKMSSDLSSVSAAPRIINTSTEKRGRGRPPGSGRKQPLAPFGKFVSGSAGVGFTPHVIQVAAGEDIASKLLAFAQQGPRAVCILSANGAVSTVTLRQPSTSGGTVTYEGRFDILCMSGSFLLLGNDGSRDRSGGVSISLASPDGRVIGGAIGGMLIAACPVQVIVGSFLWTTPKTNPKIKEGNEGGEDSEHYSVENTMMAPPSGRQSQNLSSPTSAMGEWASPQTLDLRNSHMGIDLMRG</sequence>
<dbReference type="Gramene" id="AUR62004340-RA">
    <property type="protein sequence ID" value="AUR62004340-RA:cds"/>
    <property type="gene ID" value="AUR62004340"/>
</dbReference>
<dbReference type="SUPFAM" id="SSF117856">
    <property type="entry name" value="AF0104/ALDC/Ptd012-like"/>
    <property type="match status" value="1"/>
</dbReference>
<dbReference type="Pfam" id="PF03479">
    <property type="entry name" value="PCC"/>
    <property type="match status" value="1"/>
</dbReference>